<comment type="caution">
    <text evidence="2">The sequence shown here is derived from an EMBL/GenBank/DDBJ whole genome shotgun (WGS) entry which is preliminary data.</text>
</comment>
<dbReference type="RefSeq" id="WP_188785632.1">
    <property type="nucleotide sequence ID" value="NZ_BMOC01000001.1"/>
</dbReference>
<reference evidence="2" key="1">
    <citation type="journal article" date="2014" name="Int. J. Syst. Evol. Microbiol.">
        <title>Complete genome sequence of Corynebacterium casei LMG S-19264T (=DSM 44701T), isolated from a smear-ripened cheese.</title>
        <authorList>
            <consortium name="US DOE Joint Genome Institute (JGI-PGF)"/>
            <person name="Walter F."/>
            <person name="Albersmeier A."/>
            <person name="Kalinowski J."/>
            <person name="Ruckert C."/>
        </authorList>
    </citation>
    <scope>NUCLEOTIDE SEQUENCE</scope>
    <source>
        <strain evidence="2">JCM 14359</strain>
    </source>
</reference>
<keyword evidence="1" id="KW-1133">Transmembrane helix</keyword>
<sequence>MLPAARPLALPVPLPLQASSEFGSAFFTFLILALFAGLIGAIGGAVVRRFETPAGKYRVLYVGVVLPAVLGAYAFLSLGEMGPAAAVWFGLESGVVADGFANVVEFLAAGLVWLTAYAPTLPGRRDADDLDIPVTDALRRMARYVLVGSAVLAVVVTPFVGAGLPLPV</sequence>
<reference evidence="2" key="2">
    <citation type="submission" date="2020-09" db="EMBL/GenBank/DDBJ databases">
        <authorList>
            <person name="Sun Q."/>
            <person name="Ohkuma M."/>
        </authorList>
    </citation>
    <scope>NUCLEOTIDE SEQUENCE</scope>
    <source>
        <strain evidence="2">JCM 14359</strain>
    </source>
</reference>
<dbReference type="Proteomes" id="UP000653099">
    <property type="component" value="Unassembled WGS sequence"/>
</dbReference>
<evidence type="ECO:0000256" key="1">
    <source>
        <dbReference type="SAM" id="Phobius"/>
    </source>
</evidence>
<name>A0A830E786_9EURY</name>
<proteinExistence type="predicted"/>
<feature type="transmembrane region" description="Helical" evidence="1">
    <location>
        <begin position="141"/>
        <end position="164"/>
    </location>
</feature>
<protein>
    <submittedName>
        <fullName evidence="2">Uncharacterized protein</fullName>
    </submittedName>
</protein>
<dbReference type="EMBL" id="BMOC01000001">
    <property type="protein sequence ID" value="GGI96566.1"/>
    <property type="molecule type" value="Genomic_DNA"/>
</dbReference>
<keyword evidence="1" id="KW-0472">Membrane</keyword>
<evidence type="ECO:0000313" key="3">
    <source>
        <dbReference type="Proteomes" id="UP000653099"/>
    </source>
</evidence>
<dbReference type="AlphaFoldDB" id="A0A830E786"/>
<gene>
    <name evidence="2" type="ORF">GCM10008995_03260</name>
</gene>
<feature type="transmembrane region" description="Helical" evidence="1">
    <location>
        <begin position="59"/>
        <end position="79"/>
    </location>
</feature>
<keyword evidence="1" id="KW-0812">Transmembrane</keyword>
<feature type="transmembrane region" description="Helical" evidence="1">
    <location>
        <begin position="25"/>
        <end position="47"/>
    </location>
</feature>
<evidence type="ECO:0000313" key="2">
    <source>
        <dbReference type="EMBL" id="GGI96566.1"/>
    </source>
</evidence>
<feature type="transmembrane region" description="Helical" evidence="1">
    <location>
        <begin position="99"/>
        <end position="120"/>
    </location>
</feature>
<keyword evidence="3" id="KW-1185">Reference proteome</keyword>
<dbReference type="OrthoDB" id="271602at2157"/>
<organism evidence="2 3">
    <name type="scientific">Halobellus salinus</name>
    <dbReference type="NCBI Taxonomy" id="931585"/>
    <lineage>
        <taxon>Archaea</taxon>
        <taxon>Methanobacteriati</taxon>
        <taxon>Methanobacteriota</taxon>
        <taxon>Stenosarchaea group</taxon>
        <taxon>Halobacteria</taxon>
        <taxon>Halobacteriales</taxon>
        <taxon>Haloferacaceae</taxon>
        <taxon>Halobellus</taxon>
    </lineage>
</organism>
<accession>A0A830E786</accession>